<evidence type="ECO:0000313" key="2">
    <source>
        <dbReference type="Proteomes" id="UP000553034"/>
    </source>
</evidence>
<dbReference type="Gene3D" id="2.40.70.10">
    <property type="entry name" value="Acid Proteases"/>
    <property type="match status" value="1"/>
</dbReference>
<gene>
    <name evidence="1" type="ORF">GGR32_000501</name>
</gene>
<accession>A0A840ETJ4</accession>
<dbReference type="RefSeq" id="WP_183476009.1">
    <property type="nucleotide sequence ID" value="NZ_JACIFO010000002.1"/>
</dbReference>
<keyword evidence="1" id="KW-0378">Hydrolase</keyword>
<dbReference type="InterPro" id="IPR034122">
    <property type="entry name" value="Retropepsin-like_bacterial"/>
</dbReference>
<proteinExistence type="predicted"/>
<sequence length="145" mass="16116">MASLRKFLKEKDYQRVKLIETATNHLELKVEINGIEGNFILDTGASSSCIANDMVEHFKLYAEESDIRAAGAGAINMETQLANKNTLKIGSWKRKKVSLVLFDLSHINQALTDHDANKVHGIIGADILDKGKAIIDYKSKSLFLK</sequence>
<dbReference type="InterPro" id="IPR021109">
    <property type="entry name" value="Peptidase_aspartic_dom_sf"/>
</dbReference>
<keyword evidence="2" id="KW-1185">Reference proteome</keyword>
<dbReference type="CDD" id="cd05483">
    <property type="entry name" value="retropepsin_like_bacteria"/>
    <property type="match status" value="1"/>
</dbReference>
<reference evidence="1 2" key="1">
    <citation type="submission" date="2020-08" db="EMBL/GenBank/DDBJ databases">
        <title>Genomic Encyclopedia of Type Strains, Phase IV (KMG-IV): sequencing the most valuable type-strain genomes for metagenomic binning, comparative biology and taxonomic classification.</title>
        <authorList>
            <person name="Goeker M."/>
        </authorList>
    </citation>
    <scope>NUCLEOTIDE SEQUENCE [LARGE SCALE GENOMIC DNA]</scope>
    <source>
        <strain evidence="1 2">DSM 29568</strain>
    </source>
</reference>
<dbReference type="GO" id="GO:0004190">
    <property type="term" value="F:aspartic-type endopeptidase activity"/>
    <property type="evidence" value="ECO:0007669"/>
    <property type="project" value="InterPro"/>
</dbReference>
<dbReference type="EMBL" id="JACIFO010000002">
    <property type="protein sequence ID" value="MBB4118227.1"/>
    <property type="molecule type" value="Genomic_DNA"/>
</dbReference>
<keyword evidence="1" id="KW-0645">Protease</keyword>
<dbReference type="PROSITE" id="PS00141">
    <property type="entry name" value="ASP_PROTEASE"/>
    <property type="match status" value="1"/>
</dbReference>
<dbReference type="GO" id="GO:0006508">
    <property type="term" value="P:proteolysis"/>
    <property type="evidence" value="ECO:0007669"/>
    <property type="project" value="UniProtKB-KW"/>
</dbReference>
<organism evidence="1 2">
    <name type="scientific">Mesonia hippocampi</name>
    <dbReference type="NCBI Taxonomy" id="1628250"/>
    <lineage>
        <taxon>Bacteria</taxon>
        <taxon>Pseudomonadati</taxon>
        <taxon>Bacteroidota</taxon>
        <taxon>Flavobacteriia</taxon>
        <taxon>Flavobacteriales</taxon>
        <taxon>Flavobacteriaceae</taxon>
        <taxon>Mesonia</taxon>
    </lineage>
</organism>
<dbReference type="SUPFAM" id="SSF50630">
    <property type="entry name" value="Acid proteases"/>
    <property type="match status" value="1"/>
</dbReference>
<dbReference type="InterPro" id="IPR001969">
    <property type="entry name" value="Aspartic_peptidase_AS"/>
</dbReference>
<dbReference type="Proteomes" id="UP000553034">
    <property type="component" value="Unassembled WGS sequence"/>
</dbReference>
<evidence type="ECO:0000313" key="1">
    <source>
        <dbReference type="EMBL" id="MBB4118227.1"/>
    </source>
</evidence>
<dbReference type="AlphaFoldDB" id="A0A840ETJ4"/>
<protein>
    <submittedName>
        <fullName evidence="1">Putative aspartyl protease</fullName>
    </submittedName>
</protein>
<comment type="caution">
    <text evidence="1">The sequence shown here is derived from an EMBL/GenBank/DDBJ whole genome shotgun (WGS) entry which is preliminary data.</text>
</comment>
<dbReference type="Pfam" id="PF13650">
    <property type="entry name" value="Asp_protease_2"/>
    <property type="match status" value="1"/>
</dbReference>
<name>A0A840ETJ4_9FLAO</name>